<keyword evidence="4" id="KW-1185">Reference proteome</keyword>
<feature type="region of interest" description="Disordered" evidence="1">
    <location>
        <begin position="1"/>
        <end position="20"/>
    </location>
</feature>
<evidence type="ECO:0000313" key="2">
    <source>
        <dbReference type="EMBL" id="KAK3247266.1"/>
    </source>
</evidence>
<evidence type="ECO:0000313" key="3">
    <source>
        <dbReference type="EMBL" id="KAK3289642.1"/>
    </source>
</evidence>
<reference evidence="2" key="2">
    <citation type="submission" date="2023-06" db="EMBL/GenBank/DDBJ databases">
        <title>Long-read-based genome assembly of the green algal bacterivore Cymbomonas tetramitiformis.</title>
        <authorList>
            <person name="Gyaltshen Y."/>
            <person name="Rozenberg A."/>
            <person name="Paasch A."/>
            <person name="Burns J.A."/>
            <person name="Warring S."/>
            <person name="Larson R."/>
            <person name="Maurer-Alcala X."/>
            <person name="Dacks J."/>
            <person name="Kim E."/>
        </authorList>
    </citation>
    <scope>NUCLEOTIDE SEQUENCE</scope>
    <source>
        <strain evidence="2">PLY_AMNH</strain>
    </source>
</reference>
<protein>
    <submittedName>
        <fullName evidence="2">Uncharacterized protein</fullName>
    </submittedName>
</protein>
<dbReference type="AlphaFoldDB" id="A0AAE0F071"/>
<gene>
    <name evidence="3" type="ORF">CYMTET_2912</name>
    <name evidence="2" type="ORF">CYMTET_43225</name>
</gene>
<dbReference type="EMBL" id="LGRX02000063">
    <property type="protein sequence ID" value="KAK3289642.1"/>
    <property type="molecule type" value="Genomic_DNA"/>
</dbReference>
<evidence type="ECO:0000313" key="4">
    <source>
        <dbReference type="Proteomes" id="UP001190700"/>
    </source>
</evidence>
<reference evidence="2 4" key="1">
    <citation type="journal article" date="2015" name="Genome Biol. Evol.">
        <title>Comparative Genomics of a Bacterivorous Green Alga Reveals Evolutionary Causalities and Consequences of Phago-Mixotrophic Mode of Nutrition.</title>
        <authorList>
            <person name="Burns J.A."/>
            <person name="Paasch A."/>
            <person name="Narechania A."/>
            <person name="Kim E."/>
        </authorList>
    </citation>
    <scope>NUCLEOTIDE SEQUENCE [LARGE SCALE GENOMIC DNA]</scope>
    <source>
        <strain evidence="2">PLY_AMNH</strain>
    </source>
</reference>
<accession>A0AAE0F071</accession>
<feature type="region of interest" description="Disordered" evidence="1">
    <location>
        <begin position="300"/>
        <end position="321"/>
    </location>
</feature>
<feature type="compositionally biased region" description="Low complexity" evidence="1">
    <location>
        <begin position="10"/>
        <end position="20"/>
    </location>
</feature>
<dbReference type="EMBL" id="LGRX02029109">
    <property type="protein sequence ID" value="KAK3247266.1"/>
    <property type="molecule type" value="Genomic_DNA"/>
</dbReference>
<feature type="compositionally biased region" description="Basic and acidic residues" evidence="1">
    <location>
        <begin position="302"/>
        <end position="311"/>
    </location>
</feature>
<evidence type="ECO:0000256" key="1">
    <source>
        <dbReference type="SAM" id="MobiDB-lite"/>
    </source>
</evidence>
<dbReference type="Proteomes" id="UP001190700">
    <property type="component" value="Unassembled WGS sequence"/>
</dbReference>
<name>A0AAE0F071_9CHLO</name>
<proteinExistence type="predicted"/>
<organism evidence="2 4">
    <name type="scientific">Cymbomonas tetramitiformis</name>
    <dbReference type="NCBI Taxonomy" id="36881"/>
    <lineage>
        <taxon>Eukaryota</taxon>
        <taxon>Viridiplantae</taxon>
        <taxon>Chlorophyta</taxon>
        <taxon>Pyramimonadophyceae</taxon>
        <taxon>Pyramimonadales</taxon>
        <taxon>Pyramimonadaceae</taxon>
        <taxon>Cymbomonas</taxon>
    </lineage>
</organism>
<comment type="caution">
    <text evidence="2">The sequence shown here is derived from an EMBL/GenBank/DDBJ whole genome shotgun (WGS) entry which is preliminary data.</text>
</comment>
<sequence>MATANCAKDSTAMASTTARTTEVAEANTAANRGCEATAVIPNANESAPDSSVKQVGEDAAGRIGELISSAKGADAVRTFVEMLPENYRADFGEIATYFMQNAISDRSRRESTEQERDHLKEENECRWKEMASELVDVFDNIYHQYLGERMSDTTKVDFASNLQTNPRVMANLKNMRAAEAAISAQRSANVTLSEIRHRDETVARMNNTLEQYESCVANMSHSGTRAMATKRVRFDGAAGVGAADPAPPIEVAASNTKMARLAGERAEPTRHDSRRLALPPALASTLSSYDTACGVGRVTPTDYEHLNEPSRRLGGPRAPLP</sequence>